<feature type="transmembrane region" description="Helical" evidence="7">
    <location>
        <begin position="202"/>
        <end position="224"/>
    </location>
</feature>
<evidence type="ECO:0000259" key="8">
    <source>
        <dbReference type="PROSITE" id="PS50850"/>
    </source>
</evidence>
<evidence type="ECO:0000256" key="3">
    <source>
        <dbReference type="ARBA" id="ARBA00022448"/>
    </source>
</evidence>
<accession>A0A072NXE0</accession>
<sequence length="580" mass="63452">MRFLNPFKKYDLENFSGVVVPLKDAPRHPSVVAENNRRLSAASTVGTREGAAEKKVGETSGDLTIESLREEVNADIAASGHDSAYDRKSKVINKAIADVGMGTYQWQLFVLCGFGWLADNLWLQDVALTLPSLSAEYGVSESNVRYTTLALFTGLCIGAVFWGVISDIIGRRLAFNCTLLITSIFGTAVGGATTWIQACALFAALGCGVGGNLPVDGALFLEFLPFVRGNMLTMLSVFWPFGQLLGSLAAWGFLPNFSCDESLPACGAVSGGEACCTKDSNMGWRYLNYTMGCFTFFMFICRFFLFHLFESPKFLLSRGRQKEAVTVVHAIAYYNGAKTWLTEDILNQIGGRPEETPDMKLSNMEIIRRQADKFSTQRIKPIFAQRRLAINTCLLWFMWATIGMGYPLFNAFLPQYLISVDPDAPPTPPSIVYRNYAIQSIVGCPGSVIACYLVDVKYLGRKGTMAIATLLTGIFLFLFTSSTDASFQLAFNCLVAFFQNIMYGVLYAYTPETFPAPNRGTGTGIASFFNRIAGLCAPIVAIHGSSANPKIPIYVSGALMLSAFIAMVCLPIETRGRQSL</sequence>
<keyword evidence="6 7" id="KW-0472">Membrane</keyword>
<dbReference type="InterPro" id="IPR036259">
    <property type="entry name" value="MFS_trans_sf"/>
</dbReference>
<dbReference type="OrthoDB" id="4139357at2759"/>
<dbReference type="EMBL" id="AMGV01000019">
    <property type="protein sequence ID" value="KEF52241.1"/>
    <property type="molecule type" value="Genomic_DNA"/>
</dbReference>
<feature type="transmembrane region" description="Helical" evidence="7">
    <location>
        <begin position="489"/>
        <end position="509"/>
    </location>
</feature>
<dbReference type="Proteomes" id="UP000027920">
    <property type="component" value="Unassembled WGS sequence"/>
</dbReference>
<dbReference type="CDD" id="cd17316">
    <property type="entry name" value="MFS_SV2_like"/>
    <property type="match status" value="1"/>
</dbReference>
<name>A0A072NXE0_9EURO</name>
<dbReference type="HOGENOM" id="CLU_001265_52_2_1"/>
<evidence type="ECO:0000256" key="4">
    <source>
        <dbReference type="ARBA" id="ARBA00022692"/>
    </source>
</evidence>
<feature type="transmembrane region" description="Helical" evidence="7">
    <location>
        <begin position="289"/>
        <end position="309"/>
    </location>
</feature>
<feature type="transmembrane region" description="Helical" evidence="7">
    <location>
        <begin position="231"/>
        <end position="254"/>
    </location>
</feature>
<feature type="transmembrane region" description="Helical" evidence="7">
    <location>
        <begin position="177"/>
        <end position="196"/>
    </location>
</feature>
<dbReference type="GO" id="GO:0022857">
    <property type="term" value="F:transmembrane transporter activity"/>
    <property type="evidence" value="ECO:0007669"/>
    <property type="project" value="InterPro"/>
</dbReference>
<gene>
    <name evidence="9" type="ORF">A1O9_11868</name>
</gene>
<feature type="transmembrane region" description="Helical" evidence="7">
    <location>
        <begin position="95"/>
        <end position="118"/>
    </location>
</feature>
<dbReference type="Gene3D" id="1.20.1250.20">
    <property type="entry name" value="MFS general substrate transporter like domains"/>
    <property type="match status" value="1"/>
</dbReference>
<comment type="caution">
    <text evidence="9">The sequence shown here is derived from an EMBL/GenBank/DDBJ whole genome shotgun (WGS) entry which is preliminary data.</text>
</comment>
<dbReference type="FunFam" id="1.20.1250.20:FF:000171">
    <property type="entry name" value="MFS general substrate transporter"/>
    <property type="match status" value="1"/>
</dbReference>
<evidence type="ECO:0000256" key="7">
    <source>
        <dbReference type="SAM" id="Phobius"/>
    </source>
</evidence>
<comment type="subcellular location">
    <subcellularLocation>
        <location evidence="1">Membrane</location>
        <topology evidence="1">Multi-pass membrane protein</topology>
    </subcellularLocation>
</comment>
<dbReference type="InterPro" id="IPR020846">
    <property type="entry name" value="MFS_dom"/>
</dbReference>
<dbReference type="SUPFAM" id="SSF103473">
    <property type="entry name" value="MFS general substrate transporter"/>
    <property type="match status" value="1"/>
</dbReference>
<dbReference type="PANTHER" id="PTHR23511:SF5">
    <property type="entry name" value="MAJOR FACILITATOR-TYPE TRANSPORTER HXNZ-RELATED"/>
    <property type="match status" value="1"/>
</dbReference>
<dbReference type="RefSeq" id="XP_013254831.1">
    <property type="nucleotide sequence ID" value="XM_013399377.1"/>
</dbReference>
<evidence type="ECO:0000256" key="5">
    <source>
        <dbReference type="ARBA" id="ARBA00022989"/>
    </source>
</evidence>
<keyword evidence="3" id="KW-0813">Transport</keyword>
<keyword evidence="4 7" id="KW-0812">Transmembrane</keyword>
<dbReference type="GO" id="GO:0016020">
    <property type="term" value="C:membrane"/>
    <property type="evidence" value="ECO:0007669"/>
    <property type="project" value="UniProtKB-SubCell"/>
</dbReference>
<evidence type="ECO:0000256" key="1">
    <source>
        <dbReference type="ARBA" id="ARBA00004141"/>
    </source>
</evidence>
<feature type="transmembrane region" description="Helical" evidence="7">
    <location>
        <begin position="388"/>
        <end position="409"/>
    </location>
</feature>
<dbReference type="Pfam" id="PF07690">
    <property type="entry name" value="MFS_1"/>
    <property type="match status" value="2"/>
</dbReference>
<dbReference type="VEuPathDB" id="FungiDB:A1O9_11868"/>
<proteinExistence type="inferred from homology"/>
<feature type="transmembrane region" description="Helical" evidence="7">
    <location>
        <begin position="146"/>
        <end position="165"/>
    </location>
</feature>
<reference evidence="9 10" key="1">
    <citation type="submission" date="2013-03" db="EMBL/GenBank/DDBJ databases">
        <title>The Genome Sequence of Exophiala aquamarina CBS 119918.</title>
        <authorList>
            <consortium name="The Broad Institute Genomics Platform"/>
            <person name="Cuomo C."/>
            <person name="de Hoog S."/>
            <person name="Gorbushina A."/>
            <person name="Walker B."/>
            <person name="Young S.K."/>
            <person name="Zeng Q."/>
            <person name="Gargeya S."/>
            <person name="Fitzgerald M."/>
            <person name="Haas B."/>
            <person name="Abouelleil A."/>
            <person name="Allen A.W."/>
            <person name="Alvarado L."/>
            <person name="Arachchi H.M."/>
            <person name="Berlin A.M."/>
            <person name="Chapman S.B."/>
            <person name="Gainer-Dewar J."/>
            <person name="Goldberg J."/>
            <person name="Griggs A."/>
            <person name="Gujja S."/>
            <person name="Hansen M."/>
            <person name="Howarth C."/>
            <person name="Imamovic A."/>
            <person name="Ireland A."/>
            <person name="Larimer J."/>
            <person name="McCowan C."/>
            <person name="Murphy C."/>
            <person name="Pearson M."/>
            <person name="Poon T.W."/>
            <person name="Priest M."/>
            <person name="Roberts A."/>
            <person name="Saif S."/>
            <person name="Shea T."/>
            <person name="Sisk P."/>
            <person name="Sykes S."/>
            <person name="Wortman J."/>
            <person name="Nusbaum C."/>
            <person name="Birren B."/>
        </authorList>
    </citation>
    <scope>NUCLEOTIDE SEQUENCE [LARGE SCALE GENOMIC DNA]</scope>
    <source>
        <strain evidence="9 10">CBS 119918</strain>
    </source>
</reference>
<dbReference type="PANTHER" id="PTHR23511">
    <property type="entry name" value="SYNAPTIC VESICLE GLYCOPROTEIN 2"/>
    <property type="match status" value="1"/>
</dbReference>
<dbReference type="PROSITE" id="PS50850">
    <property type="entry name" value="MFS"/>
    <property type="match status" value="1"/>
</dbReference>
<evidence type="ECO:0000313" key="9">
    <source>
        <dbReference type="EMBL" id="KEF52241.1"/>
    </source>
</evidence>
<dbReference type="InterPro" id="IPR011701">
    <property type="entry name" value="MFS"/>
</dbReference>
<protein>
    <recommendedName>
        <fullName evidence="8">Major facilitator superfamily (MFS) profile domain-containing protein</fullName>
    </recommendedName>
</protein>
<evidence type="ECO:0000256" key="6">
    <source>
        <dbReference type="ARBA" id="ARBA00023136"/>
    </source>
</evidence>
<feature type="transmembrane region" description="Helical" evidence="7">
    <location>
        <begin position="521"/>
        <end position="541"/>
    </location>
</feature>
<organism evidence="9 10">
    <name type="scientific">Exophiala aquamarina CBS 119918</name>
    <dbReference type="NCBI Taxonomy" id="1182545"/>
    <lineage>
        <taxon>Eukaryota</taxon>
        <taxon>Fungi</taxon>
        <taxon>Dikarya</taxon>
        <taxon>Ascomycota</taxon>
        <taxon>Pezizomycotina</taxon>
        <taxon>Eurotiomycetes</taxon>
        <taxon>Chaetothyriomycetidae</taxon>
        <taxon>Chaetothyriales</taxon>
        <taxon>Herpotrichiellaceae</taxon>
        <taxon>Exophiala</taxon>
    </lineage>
</organism>
<feature type="transmembrane region" description="Helical" evidence="7">
    <location>
        <begin position="553"/>
        <end position="572"/>
    </location>
</feature>
<evidence type="ECO:0000313" key="10">
    <source>
        <dbReference type="Proteomes" id="UP000027920"/>
    </source>
</evidence>
<feature type="domain" description="Major facilitator superfamily (MFS) profile" evidence="8">
    <location>
        <begin position="108"/>
        <end position="575"/>
    </location>
</feature>
<feature type="transmembrane region" description="Helical" evidence="7">
    <location>
        <begin position="436"/>
        <end position="454"/>
    </location>
</feature>
<dbReference type="AlphaFoldDB" id="A0A072NXE0"/>
<keyword evidence="10" id="KW-1185">Reference proteome</keyword>
<dbReference type="GeneID" id="25286764"/>
<feature type="transmembrane region" description="Helical" evidence="7">
    <location>
        <begin position="466"/>
        <end position="483"/>
    </location>
</feature>
<evidence type="ECO:0000256" key="2">
    <source>
        <dbReference type="ARBA" id="ARBA00008335"/>
    </source>
</evidence>
<keyword evidence="5 7" id="KW-1133">Transmembrane helix</keyword>
<comment type="similarity">
    <text evidence="2">Belongs to the major facilitator superfamily.</text>
</comment>